<gene>
    <name evidence="1" type="ORF">AVDCRST_MAG84-6578</name>
</gene>
<reference evidence="1" key="1">
    <citation type="submission" date="2020-02" db="EMBL/GenBank/DDBJ databases">
        <authorList>
            <person name="Meier V. D."/>
        </authorList>
    </citation>
    <scope>NUCLEOTIDE SEQUENCE</scope>
    <source>
        <strain evidence="1">AVDCRST_MAG84</strain>
    </source>
</reference>
<name>A0A6J4PG89_9CYAN</name>
<dbReference type="EMBL" id="CADCTZ010001646">
    <property type="protein sequence ID" value="CAA9410166.1"/>
    <property type="molecule type" value="Genomic_DNA"/>
</dbReference>
<dbReference type="AlphaFoldDB" id="A0A6J4PG89"/>
<organism evidence="1">
    <name type="scientific">uncultured Microcoleus sp</name>
    <dbReference type="NCBI Taxonomy" id="259945"/>
    <lineage>
        <taxon>Bacteria</taxon>
        <taxon>Bacillati</taxon>
        <taxon>Cyanobacteriota</taxon>
        <taxon>Cyanophyceae</taxon>
        <taxon>Oscillatoriophycideae</taxon>
        <taxon>Oscillatoriales</taxon>
        <taxon>Microcoleaceae</taxon>
        <taxon>Microcoleus</taxon>
        <taxon>environmental samples</taxon>
    </lineage>
</organism>
<proteinExistence type="predicted"/>
<accession>A0A6J4PG89</accession>
<protein>
    <submittedName>
        <fullName evidence="1">Uncharacterized protein</fullName>
    </submittedName>
</protein>
<evidence type="ECO:0000313" key="1">
    <source>
        <dbReference type="EMBL" id="CAA9410166.1"/>
    </source>
</evidence>
<sequence length="31" mass="3492">MQAFATPGANTMNKFAVLVKKAVRHRLQEAY</sequence>